<name>X0UVW2_9ZZZZ</name>
<sequence>IEEETTSSGVDNLTKVYEDYIAKNDPDRDNVFSASDNCPMIYNPDQLDSDNDGIGDECDLTPNGDEEETEIAATTTPEAVCGIDYLDLCDNESDCNSVDGYWYNERCNAEPEVVVVGCSEEHLNLCDKIECESLIEDYIWENEQCIASTTPE</sequence>
<feature type="non-terminal residue" evidence="1">
    <location>
        <position position="1"/>
    </location>
</feature>
<dbReference type="SUPFAM" id="SSF103647">
    <property type="entry name" value="TSP type-3 repeat"/>
    <property type="match status" value="1"/>
</dbReference>
<dbReference type="EMBL" id="BARS01025367">
    <property type="protein sequence ID" value="GAG03347.1"/>
    <property type="molecule type" value="Genomic_DNA"/>
</dbReference>
<dbReference type="Gene3D" id="4.10.1080.10">
    <property type="entry name" value="TSP type-3 repeat"/>
    <property type="match status" value="1"/>
</dbReference>
<dbReference type="InterPro" id="IPR028974">
    <property type="entry name" value="TSP_type-3_rpt"/>
</dbReference>
<evidence type="ECO:0000313" key="1">
    <source>
        <dbReference type="EMBL" id="GAG03347.1"/>
    </source>
</evidence>
<protein>
    <submittedName>
        <fullName evidence="1">Uncharacterized protein</fullName>
    </submittedName>
</protein>
<reference evidence="1" key="1">
    <citation type="journal article" date="2014" name="Front. Microbiol.">
        <title>High frequency of phylogenetically diverse reductive dehalogenase-homologous genes in deep subseafloor sedimentary metagenomes.</title>
        <authorList>
            <person name="Kawai M."/>
            <person name="Futagami T."/>
            <person name="Toyoda A."/>
            <person name="Takaki Y."/>
            <person name="Nishi S."/>
            <person name="Hori S."/>
            <person name="Arai W."/>
            <person name="Tsubouchi T."/>
            <person name="Morono Y."/>
            <person name="Uchiyama I."/>
            <person name="Ito T."/>
            <person name="Fujiyama A."/>
            <person name="Inagaki F."/>
            <person name="Takami H."/>
        </authorList>
    </citation>
    <scope>NUCLEOTIDE SEQUENCE</scope>
    <source>
        <strain evidence="1">Expedition CK06-06</strain>
    </source>
</reference>
<dbReference type="AlphaFoldDB" id="X0UVW2"/>
<organism evidence="1">
    <name type="scientific">marine sediment metagenome</name>
    <dbReference type="NCBI Taxonomy" id="412755"/>
    <lineage>
        <taxon>unclassified sequences</taxon>
        <taxon>metagenomes</taxon>
        <taxon>ecological metagenomes</taxon>
    </lineage>
</organism>
<accession>X0UVW2</accession>
<comment type="caution">
    <text evidence="1">The sequence shown here is derived from an EMBL/GenBank/DDBJ whole genome shotgun (WGS) entry which is preliminary data.</text>
</comment>
<gene>
    <name evidence="1" type="ORF">S01H1_40104</name>
</gene>
<dbReference type="GO" id="GO:0005509">
    <property type="term" value="F:calcium ion binding"/>
    <property type="evidence" value="ECO:0007669"/>
    <property type="project" value="InterPro"/>
</dbReference>
<proteinExistence type="predicted"/>